<evidence type="ECO:0000313" key="3">
    <source>
        <dbReference type="Proteomes" id="UP000799764"/>
    </source>
</evidence>
<feature type="compositionally biased region" description="Low complexity" evidence="1">
    <location>
        <begin position="54"/>
        <end position="65"/>
    </location>
</feature>
<dbReference type="EMBL" id="MU001512">
    <property type="protein sequence ID" value="KAF2438571.1"/>
    <property type="molecule type" value="Genomic_DNA"/>
</dbReference>
<evidence type="ECO:0000313" key="2">
    <source>
        <dbReference type="EMBL" id="KAF2438571.1"/>
    </source>
</evidence>
<keyword evidence="3" id="KW-1185">Reference proteome</keyword>
<gene>
    <name evidence="2" type="ORF">P171DRAFT_526219</name>
</gene>
<dbReference type="Proteomes" id="UP000799764">
    <property type="component" value="Unassembled WGS sequence"/>
</dbReference>
<evidence type="ECO:0000256" key="1">
    <source>
        <dbReference type="SAM" id="MobiDB-lite"/>
    </source>
</evidence>
<reference evidence="2" key="1">
    <citation type="journal article" date="2020" name="Stud. Mycol.">
        <title>101 Dothideomycetes genomes: a test case for predicting lifestyles and emergence of pathogens.</title>
        <authorList>
            <person name="Haridas S."/>
            <person name="Albert R."/>
            <person name="Binder M."/>
            <person name="Bloem J."/>
            <person name="Labutti K."/>
            <person name="Salamov A."/>
            <person name="Andreopoulos B."/>
            <person name="Baker S."/>
            <person name="Barry K."/>
            <person name="Bills G."/>
            <person name="Bluhm B."/>
            <person name="Cannon C."/>
            <person name="Castanera R."/>
            <person name="Culley D."/>
            <person name="Daum C."/>
            <person name="Ezra D."/>
            <person name="Gonzalez J."/>
            <person name="Henrissat B."/>
            <person name="Kuo A."/>
            <person name="Liang C."/>
            <person name="Lipzen A."/>
            <person name="Lutzoni F."/>
            <person name="Magnuson J."/>
            <person name="Mondo S."/>
            <person name="Nolan M."/>
            <person name="Ohm R."/>
            <person name="Pangilinan J."/>
            <person name="Park H.-J."/>
            <person name="Ramirez L."/>
            <person name="Alfaro M."/>
            <person name="Sun H."/>
            <person name="Tritt A."/>
            <person name="Yoshinaga Y."/>
            <person name="Zwiers L.-H."/>
            <person name="Turgeon B."/>
            <person name="Goodwin S."/>
            <person name="Spatafora J."/>
            <person name="Crous P."/>
            <person name="Grigoriev I."/>
        </authorList>
    </citation>
    <scope>NUCLEOTIDE SEQUENCE</scope>
    <source>
        <strain evidence="2">CBS 690.94</strain>
    </source>
</reference>
<organism evidence="2 3">
    <name type="scientific">Karstenula rhodostoma CBS 690.94</name>
    <dbReference type="NCBI Taxonomy" id="1392251"/>
    <lineage>
        <taxon>Eukaryota</taxon>
        <taxon>Fungi</taxon>
        <taxon>Dikarya</taxon>
        <taxon>Ascomycota</taxon>
        <taxon>Pezizomycotina</taxon>
        <taxon>Dothideomycetes</taxon>
        <taxon>Pleosporomycetidae</taxon>
        <taxon>Pleosporales</taxon>
        <taxon>Massarineae</taxon>
        <taxon>Didymosphaeriaceae</taxon>
        <taxon>Karstenula</taxon>
    </lineage>
</organism>
<protein>
    <submittedName>
        <fullName evidence="2">Uncharacterized protein</fullName>
    </submittedName>
</protein>
<proteinExistence type="predicted"/>
<accession>A0A9P4P6V2</accession>
<comment type="caution">
    <text evidence="2">The sequence shown here is derived from an EMBL/GenBank/DDBJ whole genome shotgun (WGS) entry which is preliminary data.</text>
</comment>
<feature type="compositionally biased region" description="Polar residues" evidence="1">
    <location>
        <begin position="26"/>
        <end position="53"/>
    </location>
</feature>
<feature type="region of interest" description="Disordered" evidence="1">
    <location>
        <begin position="1"/>
        <end position="77"/>
    </location>
</feature>
<name>A0A9P4P6V2_9PLEO</name>
<sequence length="308" mass="33941">MSGKDNFFSRPRPAITPRPDKPTPPATNTHGKNQKQLPPQTSAVQTQVLSSATSIRSSIPPQSSRNPPPRVPTKSEQLRAAEKRHAALKLAVPIVREAHGGLCKMEDALLQTLRTLDPYAHCKRLGSIQDSISDFKAWSNLVQNGNNMDTKRAEFIVHMICTLAKPIATALDNLDPALTDFVEFTQTIPPSTESSEADLQTHMTCYFHTAEKMMTVIGVLVGGLVEQPQGVLSPLQDQLAADIHLLNTTIRDDQAFENLSSKARNMYAEKLFSLAATNSTEEVSADTRCLRMQQSLAEKLDGVKMIKW</sequence>
<dbReference type="AlphaFoldDB" id="A0A9P4P6V2"/>